<dbReference type="STRING" id="200361.A0A453MHC5"/>
<feature type="domain" description="CRIB" evidence="2">
    <location>
        <begin position="185"/>
        <end position="198"/>
    </location>
</feature>
<dbReference type="PANTHER" id="PTHR46931">
    <property type="entry name" value="CRIB DOMAIN-CONTAINING PROTEIN RIC2"/>
    <property type="match status" value="1"/>
</dbReference>
<keyword evidence="4" id="KW-1185">Reference proteome</keyword>
<accession>A0A453MHC5</accession>
<dbReference type="Gramene" id="AET5Gv21185600.1">
    <property type="protein sequence ID" value="AET5Gv21185600.1"/>
    <property type="gene ID" value="AET5Gv21185600"/>
</dbReference>
<reference evidence="3" key="5">
    <citation type="journal article" date="2021" name="G3 (Bethesda)">
        <title>Aegilops tauschii genome assembly Aet v5.0 features greater sequence contiguity and improved annotation.</title>
        <authorList>
            <person name="Wang L."/>
            <person name="Zhu T."/>
            <person name="Rodriguez J.C."/>
            <person name="Deal K.R."/>
            <person name="Dubcovsky J."/>
            <person name="McGuire P.E."/>
            <person name="Lux T."/>
            <person name="Spannagl M."/>
            <person name="Mayer K.F.X."/>
            <person name="Baldrich P."/>
            <person name="Meyers B.C."/>
            <person name="Huo N."/>
            <person name="Gu Y.Q."/>
            <person name="Zhou H."/>
            <person name="Devos K.M."/>
            <person name="Bennetzen J.L."/>
            <person name="Unver T."/>
            <person name="Budak H."/>
            <person name="Gulick P.J."/>
            <person name="Galiba G."/>
            <person name="Kalapos B."/>
            <person name="Nelson D.R."/>
            <person name="Li P."/>
            <person name="You F.M."/>
            <person name="Luo M.C."/>
            <person name="Dvorak J."/>
        </authorList>
    </citation>
    <scope>NUCLEOTIDE SEQUENCE [LARGE SCALE GENOMIC DNA]</scope>
    <source>
        <strain evidence="3">cv. AL8/78</strain>
    </source>
</reference>
<dbReference type="InterPro" id="IPR000095">
    <property type="entry name" value="CRIB_dom"/>
</dbReference>
<name>A0A453MHC5_AEGTS</name>
<sequence>TYLMMPCLPPSLCFLSLSLSLSPNLAMLSLVPRAPPIRHAEPRTQLNSASFFLLLVKPSVPSVVFASISSSGSDEGPPRRRRLPLLHRLHVAVCRSRRRPAPQEAAAATASKPGTTYVITAATNRWSISDRGAGEESSEEKTRTAAAASGVLTAGVQRLLRGIKTFFAAYDGEEEDDDEEREIVIGYPTDVQHVGHIGWDGINKVGVGMAGAFSLPSSLSLRQLEIAMDPGAATTACIN</sequence>
<reference evidence="4" key="2">
    <citation type="journal article" date="2017" name="Nat. Plants">
        <title>The Aegilops tauschii genome reveals multiple impacts of transposons.</title>
        <authorList>
            <person name="Zhao G."/>
            <person name="Zou C."/>
            <person name="Li K."/>
            <person name="Wang K."/>
            <person name="Li T."/>
            <person name="Gao L."/>
            <person name="Zhang X."/>
            <person name="Wang H."/>
            <person name="Yang Z."/>
            <person name="Liu X."/>
            <person name="Jiang W."/>
            <person name="Mao L."/>
            <person name="Kong X."/>
            <person name="Jiao Y."/>
            <person name="Jia J."/>
        </authorList>
    </citation>
    <scope>NUCLEOTIDE SEQUENCE [LARGE SCALE GENOMIC DNA]</scope>
    <source>
        <strain evidence="4">cv. AL8/78</strain>
    </source>
</reference>
<dbReference type="CDD" id="cd00132">
    <property type="entry name" value="CRIB"/>
    <property type="match status" value="1"/>
</dbReference>
<evidence type="ECO:0000313" key="3">
    <source>
        <dbReference type="EnsemblPlants" id="AET5Gv21185600.1"/>
    </source>
</evidence>
<dbReference type="Proteomes" id="UP000015105">
    <property type="component" value="Chromosome 5D"/>
</dbReference>
<organism evidence="3 4">
    <name type="scientific">Aegilops tauschii subsp. strangulata</name>
    <name type="common">Goatgrass</name>
    <dbReference type="NCBI Taxonomy" id="200361"/>
    <lineage>
        <taxon>Eukaryota</taxon>
        <taxon>Viridiplantae</taxon>
        <taxon>Streptophyta</taxon>
        <taxon>Embryophyta</taxon>
        <taxon>Tracheophyta</taxon>
        <taxon>Spermatophyta</taxon>
        <taxon>Magnoliopsida</taxon>
        <taxon>Liliopsida</taxon>
        <taxon>Poales</taxon>
        <taxon>Poaceae</taxon>
        <taxon>BOP clade</taxon>
        <taxon>Pooideae</taxon>
        <taxon>Triticodae</taxon>
        <taxon>Triticeae</taxon>
        <taxon>Triticinae</taxon>
        <taxon>Aegilops</taxon>
    </lineage>
</organism>
<dbReference type="EnsemblPlants" id="AET5Gv21185600.1">
    <property type="protein sequence ID" value="AET5Gv21185600.1"/>
    <property type="gene ID" value="AET5Gv21185600"/>
</dbReference>
<reference evidence="3" key="3">
    <citation type="journal article" date="2017" name="Nature">
        <title>Genome sequence of the progenitor of the wheat D genome Aegilops tauschii.</title>
        <authorList>
            <person name="Luo M.C."/>
            <person name="Gu Y.Q."/>
            <person name="Puiu D."/>
            <person name="Wang H."/>
            <person name="Twardziok S.O."/>
            <person name="Deal K.R."/>
            <person name="Huo N."/>
            <person name="Zhu T."/>
            <person name="Wang L."/>
            <person name="Wang Y."/>
            <person name="McGuire P.E."/>
            <person name="Liu S."/>
            <person name="Long H."/>
            <person name="Ramasamy R.K."/>
            <person name="Rodriguez J.C."/>
            <person name="Van S.L."/>
            <person name="Yuan L."/>
            <person name="Wang Z."/>
            <person name="Xia Z."/>
            <person name="Xiao L."/>
            <person name="Anderson O.D."/>
            <person name="Ouyang S."/>
            <person name="Liang Y."/>
            <person name="Zimin A.V."/>
            <person name="Pertea G."/>
            <person name="Qi P."/>
            <person name="Bennetzen J.L."/>
            <person name="Dai X."/>
            <person name="Dawson M.W."/>
            <person name="Muller H.G."/>
            <person name="Kugler K."/>
            <person name="Rivarola-Duarte L."/>
            <person name="Spannagl M."/>
            <person name="Mayer K.F.X."/>
            <person name="Lu F.H."/>
            <person name="Bevan M.W."/>
            <person name="Leroy P."/>
            <person name="Li P."/>
            <person name="You F.M."/>
            <person name="Sun Q."/>
            <person name="Liu Z."/>
            <person name="Lyons E."/>
            <person name="Wicker T."/>
            <person name="Salzberg S.L."/>
            <person name="Devos K.M."/>
            <person name="Dvorak J."/>
        </authorList>
    </citation>
    <scope>NUCLEOTIDE SEQUENCE [LARGE SCALE GENOMIC DNA]</scope>
    <source>
        <strain evidence="3">cv. AL8/78</strain>
    </source>
</reference>
<protein>
    <recommendedName>
        <fullName evidence="2">CRIB domain-containing protein</fullName>
    </recommendedName>
</protein>
<dbReference type="InterPro" id="IPR044509">
    <property type="entry name" value="RIC2/4"/>
</dbReference>
<evidence type="ECO:0000259" key="2">
    <source>
        <dbReference type="PROSITE" id="PS50108"/>
    </source>
</evidence>
<feature type="chain" id="PRO_5019123700" description="CRIB domain-containing protein" evidence="1">
    <location>
        <begin position="27"/>
        <end position="239"/>
    </location>
</feature>
<keyword evidence="1" id="KW-0732">Signal</keyword>
<feature type="signal peptide" evidence="1">
    <location>
        <begin position="1"/>
        <end position="26"/>
    </location>
</feature>
<reference evidence="3" key="4">
    <citation type="submission" date="2019-03" db="UniProtKB">
        <authorList>
            <consortium name="EnsemblPlants"/>
        </authorList>
    </citation>
    <scope>IDENTIFICATION</scope>
</reference>
<evidence type="ECO:0000313" key="4">
    <source>
        <dbReference type="Proteomes" id="UP000015105"/>
    </source>
</evidence>
<reference evidence="4" key="1">
    <citation type="journal article" date="2014" name="Science">
        <title>Ancient hybridizations among the ancestral genomes of bread wheat.</title>
        <authorList>
            <consortium name="International Wheat Genome Sequencing Consortium,"/>
            <person name="Marcussen T."/>
            <person name="Sandve S.R."/>
            <person name="Heier L."/>
            <person name="Spannagl M."/>
            <person name="Pfeifer M."/>
            <person name="Jakobsen K.S."/>
            <person name="Wulff B.B."/>
            <person name="Steuernagel B."/>
            <person name="Mayer K.F."/>
            <person name="Olsen O.A."/>
        </authorList>
    </citation>
    <scope>NUCLEOTIDE SEQUENCE [LARGE SCALE GENOMIC DNA]</scope>
    <source>
        <strain evidence="4">cv. AL8/78</strain>
    </source>
</reference>
<dbReference type="Pfam" id="PF00786">
    <property type="entry name" value="PBD"/>
    <property type="match status" value="1"/>
</dbReference>
<dbReference type="PANTHER" id="PTHR46931:SF17">
    <property type="entry name" value="OS03G0847900 PROTEIN"/>
    <property type="match status" value="1"/>
</dbReference>
<proteinExistence type="predicted"/>
<evidence type="ECO:0000256" key="1">
    <source>
        <dbReference type="SAM" id="SignalP"/>
    </source>
</evidence>
<dbReference type="PROSITE" id="PS50108">
    <property type="entry name" value="CRIB"/>
    <property type="match status" value="1"/>
</dbReference>
<dbReference type="AlphaFoldDB" id="A0A453MHC5"/>